<keyword evidence="2" id="KW-1185">Reference proteome</keyword>
<sequence>MRRRTMPLIAIQRIIASEVAGVAFVVAGQPAVRGQPGQAVGSGPGAVPGLLQVRFPDPPPNPAATLTAHLSAGKVRTFRGTRLGGYAYDSLIKQKDAMYLPEPSTALN</sequence>
<proteinExistence type="predicted"/>
<protein>
    <submittedName>
        <fullName evidence="1">Uncharacterized protein</fullName>
    </submittedName>
</protein>
<gene>
    <name evidence="1" type="ORF">C1I99_03640</name>
</gene>
<reference evidence="1 2" key="1">
    <citation type="submission" date="2018-01" db="EMBL/GenBank/DDBJ databases">
        <title>Draft genome sequence of Salinispora sp. 13K206.</title>
        <authorList>
            <person name="Sahin N."/>
            <person name="Saygin H."/>
            <person name="Ay H."/>
        </authorList>
    </citation>
    <scope>NUCLEOTIDE SEQUENCE [LARGE SCALE GENOMIC DNA]</scope>
    <source>
        <strain evidence="1 2">13K206</strain>
    </source>
</reference>
<name>A0A2W2CUJ2_9ACTN</name>
<evidence type="ECO:0000313" key="2">
    <source>
        <dbReference type="Proteomes" id="UP000248749"/>
    </source>
</evidence>
<comment type="caution">
    <text evidence="1">The sequence shown here is derived from an EMBL/GenBank/DDBJ whole genome shotgun (WGS) entry which is preliminary data.</text>
</comment>
<dbReference type="AlphaFoldDB" id="A0A2W2CUJ2"/>
<dbReference type="Proteomes" id="UP000248749">
    <property type="component" value="Unassembled WGS sequence"/>
</dbReference>
<accession>A0A2W2CUJ2</accession>
<organism evidence="1 2">
    <name type="scientific">Micromonospora deserti</name>
    <dbReference type="NCBI Taxonomy" id="2070366"/>
    <lineage>
        <taxon>Bacteria</taxon>
        <taxon>Bacillati</taxon>
        <taxon>Actinomycetota</taxon>
        <taxon>Actinomycetes</taxon>
        <taxon>Micromonosporales</taxon>
        <taxon>Micromonosporaceae</taxon>
        <taxon>Micromonospora</taxon>
    </lineage>
</organism>
<dbReference type="EMBL" id="POUB01000012">
    <property type="protein sequence ID" value="PZG02213.1"/>
    <property type="molecule type" value="Genomic_DNA"/>
</dbReference>
<evidence type="ECO:0000313" key="1">
    <source>
        <dbReference type="EMBL" id="PZG02213.1"/>
    </source>
</evidence>